<dbReference type="GO" id="GO:0046487">
    <property type="term" value="P:glyoxylate metabolic process"/>
    <property type="evidence" value="ECO:0007669"/>
    <property type="project" value="TreeGrafter"/>
</dbReference>
<sequence length="252" mass="27137">MPRFAANLTHLWPDLPFLDRFDAAADAGFKAVEVLFPYDFPAGDIQKALRRNGLEMILINAPPPNYTGGERGFAAIAGREDRFAHDMRRATRFAQALGVSFIHVMAGVAQGDGARAVMVENLKRACDLAPEGLTLTLEPLCPASAPGYFLNDFDLAAGIIADVGADNLALQWDSYHAQEITGDALSSFAALRPLIRHIQIGDAPDRGPPGKGTVDFAALFRAIDDSGYDGWVSAEYTPGGSTEKTLGWMKRA</sequence>
<evidence type="ECO:0000256" key="3">
    <source>
        <dbReference type="PIRSR" id="PIRSR006241-50"/>
    </source>
</evidence>
<feature type="active site" description="Proton donor/acceptor" evidence="3">
    <location>
        <position position="138"/>
    </location>
</feature>
<proteinExistence type="inferred from homology"/>
<dbReference type="InterPro" id="IPR050417">
    <property type="entry name" value="Sugar_Epim/Isomerase"/>
</dbReference>
<evidence type="ECO:0000313" key="6">
    <source>
        <dbReference type="Proteomes" id="UP000027746"/>
    </source>
</evidence>
<dbReference type="RefSeq" id="WP_037922947.1">
    <property type="nucleotide sequence ID" value="NZ_CP054599.1"/>
</dbReference>
<keyword evidence="1 2" id="KW-0413">Isomerase</keyword>
<evidence type="ECO:0000313" key="5">
    <source>
        <dbReference type="EMBL" id="KEJ97189.1"/>
    </source>
</evidence>
<feature type="active site" description="Proton donor/acceptor" evidence="3">
    <location>
        <position position="235"/>
    </location>
</feature>
<organism evidence="5 6">
    <name type="scientific">Pseudosulfitobacter pseudonitzschiae</name>
    <dbReference type="NCBI Taxonomy" id="1402135"/>
    <lineage>
        <taxon>Bacteria</taxon>
        <taxon>Pseudomonadati</taxon>
        <taxon>Pseudomonadota</taxon>
        <taxon>Alphaproteobacteria</taxon>
        <taxon>Rhodobacterales</taxon>
        <taxon>Roseobacteraceae</taxon>
        <taxon>Pseudosulfitobacter</taxon>
    </lineage>
</organism>
<dbReference type="Pfam" id="PF01261">
    <property type="entry name" value="AP_endonuc_2"/>
    <property type="match status" value="1"/>
</dbReference>
<evidence type="ECO:0000256" key="1">
    <source>
        <dbReference type="ARBA" id="ARBA00023235"/>
    </source>
</evidence>
<dbReference type="GeneID" id="68871783"/>
<gene>
    <name evidence="5" type="ORF">SUH3_10465</name>
</gene>
<protein>
    <submittedName>
        <fullName evidence="5">Hydroxypyruvate isomerase</fullName>
    </submittedName>
</protein>
<dbReference type="EMBL" id="JAMD01000002">
    <property type="protein sequence ID" value="KEJ97189.1"/>
    <property type="molecule type" value="Genomic_DNA"/>
</dbReference>
<dbReference type="PANTHER" id="PTHR43489">
    <property type="entry name" value="ISOMERASE"/>
    <property type="match status" value="1"/>
</dbReference>
<comment type="caution">
    <text evidence="5">The sequence shown here is derived from an EMBL/GenBank/DDBJ whole genome shotgun (WGS) entry which is preliminary data.</text>
</comment>
<dbReference type="InterPro" id="IPR026040">
    <property type="entry name" value="HyI-like"/>
</dbReference>
<comment type="similarity">
    <text evidence="2">Belongs to the hyi family.</text>
</comment>
<dbReference type="InterPro" id="IPR036237">
    <property type="entry name" value="Xyl_isomerase-like_sf"/>
</dbReference>
<evidence type="ECO:0000259" key="4">
    <source>
        <dbReference type="Pfam" id="PF01261"/>
    </source>
</evidence>
<dbReference type="InterPro" id="IPR013022">
    <property type="entry name" value="Xyl_isomerase-like_TIM-brl"/>
</dbReference>
<accession>A0A073J5E6</accession>
<dbReference type="OrthoDB" id="9786584at2"/>
<name>A0A073J5E6_9RHOB</name>
<dbReference type="Gene3D" id="3.20.20.150">
    <property type="entry name" value="Divalent-metal-dependent TIM barrel enzymes"/>
    <property type="match status" value="1"/>
</dbReference>
<evidence type="ECO:0000256" key="2">
    <source>
        <dbReference type="PIRNR" id="PIRNR006241"/>
    </source>
</evidence>
<dbReference type="GO" id="GO:0008903">
    <property type="term" value="F:hydroxypyruvate isomerase activity"/>
    <property type="evidence" value="ECO:0007669"/>
    <property type="project" value="TreeGrafter"/>
</dbReference>
<dbReference type="Proteomes" id="UP000027746">
    <property type="component" value="Unassembled WGS sequence"/>
</dbReference>
<keyword evidence="6" id="KW-1185">Reference proteome</keyword>
<dbReference type="PANTHER" id="PTHR43489:SF6">
    <property type="entry name" value="HYDROXYPYRUVATE ISOMERASE-RELATED"/>
    <property type="match status" value="1"/>
</dbReference>
<dbReference type="SUPFAM" id="SSF51658">
    <property type="entry name" value="Xylose isomerase-like"/>
    <property type="match status" value="1"/>
</dbReference>
<dbReference type="AlphaFoldDB" id="A0A073J5E6"/>
<dbReference type="PIRSF" id="PIRSF006241">
    <property type="entry name" value="HyI"/>
    <property type="match status" value="1"/>
</dbReference>
<reference evidence="5 6" key="1">
    <citation type="submission" date="2014-01" db="EMBL/GenBank/DDBJ databases">
        <title>Sulfitobacter sp. H3 (MCCC 1A00686) Genome Sequencing.</title>
        <authorList>
            <person name="Lai Q."/>
            <person name="Hong Z."/>
        </authorList>
    </citation>
    <scope>NUCLEOTIDE SEQUENCE [LARGE SCALE GENOMIC DNA]</scope>
    <source>
        <strain evidence="5 6">H3</strain>
    </source>
</reference>
<keyword evidence="5" id="KW-0670">Pyruvate</keyword>
<feature type="domain" description="Xylose isomerase-like TIM barrel" evidence="4">
    <location>
        <begin position="21"/>
        <end position="251"/>
    </location>
</feature>